<sequence>MNSPFKVIFVVVVCGVLPIKGQAQIFKKVIKEVRKITTKVDPHAWKPGSAITTSINDTLYGFDWFDKDFFDPEMADTIADFRLKPGYYKATVRSYCLRAGVYGPTQGDGYQIAKLKGLKTGIIHSILKKSVDFPEIPQPDIQTLIWGIEAGAKFSDYPLDFQSRVKPLLTAKELLTLQVSVKNIANKHLPEEVRFLADTYMSLRDKMQSTQLKYDELEAIAVKTGIAPLGPGSKIIDKGIWSYIGRGFYLRSNSRGYSETDIELYRPARLDIVKDEKGRVTTISYEGNSIQIRYNDKAGETVFSYGKSEVPVWKMETITFTGQEPGQRKVIKNGAWMFRGALSELAGVMEMTPNPEERKQPGFEGHGPYMPDMPGTISDFSVQETQKPTWEQMKERYEQMKKWIDQYKEYKGYVDEAGEFTDVKPIEEYLNVADLNKRIYDAIKAAMNPTDFKGRSDWMRKHFKMTMDMWIYSICALQGGCGDNEGKSPDLPSYVGQPGNTSKQRIGLSEYKEQ</sequence>
<comment type="caution">
    <text evidence="2">The sequence shown here is derived from an EMBL/GenBank/DDBJ whole genome shotgun (WGS) entry which is preliminary data.</text>
</comment>
<name>A0A3N0ELE3_SINP1</name>
<evidence type="ECO:0000256" key="1">
    <source>
        <dbReference type="SAM" id="MobiDB-lite"/>
    </source>
</evidence>
<reference evidence="2 3" key="1">
    <citation type="submission" date="2018-10" db="EMBL/GenBank/DDBJ databases">
        <title>Sinomicrobium pectinilyticum sp. nov., a pectinase-producing bacterium isolated from alkaline and saline soil, and emended description of the genus Sinomicrobium.</title>
        <authorList>
            <person name="Cheng B."/>
            <person name="Li C."/>
            <person name="Lai Q."/>
            <person name="Du M."/>
            <person name="Shao Z."/>
            <person name="Xu P."/>
            <person name="Yang C."/>
        </authorList>
    </citation>
    <scope>NUCLEOTIDE SEQUENCE [LARGE SCALE GENOMIC DNA]</scope>
    <source>
        <strain evidence="2 3">5DNS001</strain>
    </source>
</reference>
<organism evidence="2 3">
    <name type="scientific">Sinomicrobium pectinilyticum</name>
    <dbReference type="NCBI Taxonomy" id="1084421"/>
    <lineage>
        <taxon>Bacteria</taxon>
        <taxon>Pseudomonadati</taxon>
        <taxon>Bacteroidota</taxon>
        <taxon>Flavobacteriia</taxon>
        <taxon>Flavobacteriales</taxon>
        <taxon>Flavobacteriaceae</taxon>
        <taxon>Sinomicrobium</taxon>
    </lineage>
</organism>
<accession>A0A3N0ELE3</accession>
<keyword evidence="3" id="KW-1185">Reference proteome</keyword>
<evidence type="ECO:0000313" key="3">
    <source>
        <dbReference type="Proteomes" id="UP000267469"/>
    </source>
</evidence>
<proteinExistence type="predicted"/>
<dbReference type="Proteomes" id="UP000267469">
    <property type="component" value="Unassembled WGS sequence"/>
</dbReference>
<dbReference type="OrthoDB" id="568723at2"/>
<protein>
    <submittedName>
        <fullName evidence="2">Uncharacterized protein</fullName>
    </submittedName>
</protein>
<dbReference type="AlphaFoldDB" id="A0A3N0ELE3"/>
<gene>
    <name evidence="2" type="ORF">ED312_07915</name>
</gene>
<feature type="region of interest" description="Disordered" evidence="1">
    <location>
        <begin position="486"/>
        <end position="514"/>
    </location>
</feature>
<evidence type="ECO:0000313" key="2">
    <source>
        <dbReference type="EMBL" id="RNL88705.1"/>
    </source>
</evidence>
<dbReference type="EMBL" id="RJTM01000057">
    <property type="protein sequence ID" value="RNL88705.1"/>
    <property type="molecule type" value="Genomic_DNA"/>
</dbReference>
<dbReference type="RefSeq" id="WP_123215466.1">
    <property type="nucleotide sequence ID" value="NZ_RJTM01000057.1"/>
</dbReference>